<comment type="caution">
    <text evidence="2">The sequence shown here is derived from an EMBL/GenBank/DDBJ whole genome shotgun (WGS) entry which is preliminary data.</text>
</comment>
<name>A0ABW0VCF5_9ACTN</name>
<evidence type="ECO:0000313" key="2">
    <source>
        <dbReference type="EMBL" id="MFC5642266.1"/>
    </source>
</evidence>
<feature type="domain" description="Knr4/Smi1-like" evidence="1">
    <location>
        <begin position="28"/>
        <end position="150"/>
    </location>
</feature>
<accession>A0ABW0VCF5</accession>
<sequence length="186" mass="20402">MTNHDELLALVAAHARTLSRALPAVARSEDATAAEQLVGFELPVLLRRLYTEVANGGFGPDYHLFPLTGDGRTAVAAYRNEYGSDQDGVRPSRHWPRGVLPVLDWGCAMYAAVDCLRPGAPVLLFEPNAGPQDWADAWFEDSPSLAAWLQAWISGTGWWEEDVMLADDATEPRPWPDAARRIAGHP</sequence>
<keyword evidence="3" id="KW-1185">Reference proteome</keyword>
<dbReference type="RefSeq" id="WP_346143664.1">
    <property type="nucleotide sequence ID" value="NZ_BAAAUA010000014.1"/>
</dbReference>
<dbReference type="InterPro" id="IPR037883">
    <property type="entry name" value="Knr4/Smi1-like_sf"/>
</dbReference>
<proteinExistence type="predicted"/>
<dbReference type="Pfam" id="PF09346">
    <property type="entry name" value="SMI1_KNR4"/>
    <property type="match status" value="1"/>
</dbReference>
<organism evidence="2 3">
    <name type="scientific">Kitasatospora cinereorecta</name>
    <dbReference type="NCBI Taxonomy" id="285560"/>
    <lineage>
        <taxon>Bacteria</taxon>
        <taxon>Bacillati</taxon>
        <taxon>Actinomycetota</taxon>
        <taxon>Actinomycetes</taxon>
        <taxon>Kitasatosporales</taxon>
        <taxon>Streptomycetaceae</taxon>
        <taxon>Kitasatospora</taxon>
    </lineage>
</organism>
<gene>
    <name evidence="2" type="ORF">ACFPZF_13020</name>
</gene>
<dbReference type="InterPro" id="IPR018958">
    <property type="entry name" value="Knr4/Smi1-like_dom"/>
</dbReference>
<dbReference type="Proteomes" id="UP001596066">
    <property type="component" value="Unassembled WGS sequence"/>
</dbReference>
<dbReference type="SUPFAM" id="SSF160631">
    <property type="entry name" value="SMI1/KNR4-like"/>
    <property type="match status" value="1"/>
</dbReference>
<reference evidence="3" key="1">
    <citation type="journal article" date="2019" name="Int. J. Syst. Evol. Microbiol.">
        <title>The Global Catalogue of Microorganisms (GCM) 10K type strain sequencing project: providing services to taxonomists for standard genome sequencing and annotation.</title>
        <authorList>
            <consortium name="The Broad Institute Genomics Platform"/>
            <consortium name="The Broad Institute Genome Sequencing Center for Infectious Disease"/>
            <person name="Wu L."/>
            <person name="Ma J."/>
        </authorList>
    </citation>
    <scope>NUCLEOTIDE SEQUENCE [LARGE SCALE GENOMIC DNA]</scope>
    <source>
        <strain evidence="3">CGMCC 4.1622</strain>
    </source>
</reference>
<evidence type="ECO:0000259" key="1">
    <source>
        <dbReference type="Pfam" id="PF09346"/>
    </source>
</evidence>
<dbReference type="EMBL" id="JBHSOC010000018">
    <property type="protein sequence ID" value="MFC5642266.1"/>
    <property type="molecule type" value="Genomic_DNA"/>
</dbReference>
<protein>
    <submittedName>
        <fullName evidence="2">SMI1/KNR4 family protein</fullName>
    </submittedName>
</protein>
<evidence type="ECO:0000313" key="3">
    <source>
        <dbReference type="Proteomes" id="UP001596066"/>
    </source>
</evidence>